<evidence type="ECO:0000256" key="5">
    <source>
        <dbReference type="ARBA" id="ARBA00022989"/>
    </source>
</evidence>
<evidence type="ECO:0000313" key="9">
    <source>
        <dbReference type="Proteomes" id="UP000198426"/>
    </source>
</evidence>
<accession>A0A239EZQ8</accession>
<organism evidence="8 9">
    <name type="scientific">Tropicimonas sediminicola</name>
    <dbReference type="NCBI Taxonomy" id="1031541"/>
    <lineage>
        <taxon>Bacteria</taxon>
        <taxon>Pseudomonadati</taxon>
        <taxon>Pseudomonadota</taxon>
        <taxon>Alphaproteobacteria</taxon>
        <taxon>Rhodobacterales</taxon>
        <taxon>Roseobacteraceae</taxon>
        <taxon>Tropicimonas</taxon>
    </lineage>
</organism>
<dbReference type="PANTHER" id="PTHR34857">
    <property type="entry name" value="SLL0384 PROTEIN"/>
    <property type="match status" value="1"/>
</dbReference>
<evidence type="ECO:0000256" key="2">
    <source>
        <dbReference type="ARBA" id="ARBA00008564"/>
    </source>
</evidence>
<evidence type="ECO:0000256" key="7">
    <source>
        <dbReference type="SAM" id="Phobius"/>
    </source>
</evidence>
<name>A0A239EZQ8_9RHOB</name>
<keyword evidence="6 7" id="KW-0472">Membrane</keyword>
<dbReference type="InterPro" id="IPR051611">
    <property type="entry name" value="ECF_transporter_component"/>
</dbReference>
<evidence type="ECO:0000256" key="6">
    <source>
        <dbReference type="ARBA" id="ARBA00023136"/>
    </source>
</evidence>
<dbReference type="GO" id="GO:0043190">
    <property type="term" value="C:ATP-binding cassette (ABC) transporter complex"/>
    <property type="evidence" value="ECO:0007669"/>
    <property type="project" value="InterPro"/>
</dbReference>
<dbReference type="GO" id="GO:0006824">
    <property type="term" value="P:cobalt ion transport"/>
    <property type="evidence" value="ECO:0007669"/>
    <property type="project" value="InterPro"/>
</dbReference>
<dbReference type="AlphaFoldDB" id="A0A239EZQ8"/>
<dbReference type="EMBL" id="FZOY01000002">
    <property type="protein sequence ID" value="SNS49392.1"/>
    <property type="molecule type" value="Genomic_DNA"/>
</dbReference>
<dbReference type="RefSeq" id="WP_089232124.1">
    <property type="nucleotide sequence ID" value="NZ_FZOY01000002.1"/>
</dbReference>
<sequence length="264" mass="28851">MSSVLNTLEKPLTATGGRRQISWLGRIDPRVRIVAALAFAVVTVACGRLPVLLAALGIAVALLAASRLPAGRTLRRMATMDGFILILLVMLPFTVPGEPMFSLWGLPASREGLVQAVEILLTANAVILALMALVGTMEPVTMGHALHALRVPAALVHLLMFTVRYIDVLREEYLRLRQAMKARGFRPSTGWHCYRSFGYLLGMLLVRSMERSERILDAMKCRGFTGRIPLLDRFAFARRDAVFTAGFSLLLAGLIATEIAHAAS</sequence>
<comment type="subcellular location">
    <subcellularLocation>
        <location evidence="1">Cell membrane</location>
        <topology evidence="1">Multi-pass membrane protein</topology>
    </subcellularLocation>
</comment>
<keyword evidence="9" id="KW-1185">Reference proteome</keyword>
<dbReference type="PANTHER" id="PTHR34857:SF2">
    <property type="entry name" value="SLL0384 PROTEIN"/>
    <property type="match status" value="1"/>
</dbReference>
<protein>
    <submittedName>
        <fullName evidence="8">Cobalt/nickel transport system permease protein</fullName>
    </submittedName>
</protein>
<evidence type="ECO:0000313" key="8">
    <source>
        <dbReference type="EMBL" id="SNS49392.1"/>
    </source>
</evidence>
<feature type="transmembrane region" description="Helical" evidence="7">
    <location>
        <begin position="77"/>
        <end position="95"/>
    </location>
</feature>
<evidence type="ECO:0000256" key="3">
    <source>
        <dbReference type="ARBA" id="ARBA00022475"/>
    </source>
</evidence>
<comment type="similarity">
    <text evidence="2">Belongs to the CbiQ family.</text>
</comment>
<keyword evidence="5 7" id="KW-1133">Transmembrane helix</keyword>
<evidence type="ECO:0000256" key="1">
    <source>
        <dbReference type="ARBA" id="ARBA00004651"/>
    </source>
</evidence>
<dbReference type="Proteomes" id="UP000198426">
    <property type="component" value="Unassembled WGS sequence"/>
</dbReference>
<dbReference type="OrthoDB" id="4533at2"/>
<proteinExistence type="inferred from homology"/>
<feature type="transmembrane region" description="Helical" evidence="7">
    <location>
        <begin position="33"/>
        <end position="65"/>
    </location>
</feature>
<dbReference type="NCBIfam" id="TIGR02454">
    <property type="entry name" value="ECF_T_CbiQ"/>
    <property type="match status" value="1"/>
</dbReference>
<evidence type="ECO:0000256" key="4">
    <source>
        <dbReference type="ARBA" id="ARBA00022692"/>
    </source>
</evidence>
<dbReference type="Pfam" id="PF02361">
    <property type="entry name" value="CbiQ"/>
    <property type="match status" value="1"/>
</dbReference>
<keyword evidence="3" id="KW-1003">Cell membrane</keyword>
<gene>
    <name evidence="8" type="ORF">SAMN05421757_102388</name>
</gene>
<reference evidence="8 9" key="1">
    <citation type="submission" date="2017-06" db="EMBL/GenBank/DDBJ databases">
        <authorList>
            <person name="Kim H.J."/>
            <person name="Triplett B.A."/>
        </authorList>
    </citation>
    <scope>NUCLEOTIDE SEQUENCE [LARGE SCALE GENOMIC DNA]</scope>
    <source>
        <strain evidence="8 9">DSM 29339</strain>
    </source>
</reference>
<keyword evidence="4 7" id="KW-0812">Transmembrane</keyword>
<dbReference type="InterPro" id="IPR003339">
    <property type="entry name" value="ABC/ECF_trnsptr_transmembrane"/>
</dbReference>
<feature type="transmembrane region" description="Helical" evidence="7">
    <location>
        <begin position="115"/>
        <end position="136"/>
    </location>
</feature>
<dbReference type="InterPro" id="IPR012809">
    <property type="entry name" value="ECF_CbiQ"/>
</dbReference>
<dbReference type="CDD" id="cd16914">
    <property type="entry name" value="EcfT"/>
    <property type="match status" value="1"/>
</dbReference>
<feature type="transmembrane region" description="Helical" evidence="7">
    <location>
        <begin position="241"/>
        <end position="263"/>
    </location>
</feature>